<feature type="region of interest" description="Disordered" evidence="1">
    <location>
        <begin position="1"/>
        <end position="22"/>
    </location>
</feature>
<dbReference type="VEuPathDB" id="FungiDB:An11g08040"/>
<dbReference type="RefSeq" id="XP_059604331.1">
    <property type="nucleotide sequence ID" value="XM_059750426.1"/>
</dbReference>
<protein>
    <submittedName>
        <fullName evidence="2">Uncharacterized protein</fullName>
    </submittedName>
</protein>
<accession>A0AAJ8BXH6</accession>
<evidence type="ECO:0000313" key="2">
    <source>
        <dbReference type="RefSeq" id="XP_059604331.1"/>
    </source>
</evidence>
<name>A0AAJ8BXH6_ASPNG</name>
<gene>
    <name evidence="2" type="ORF">An11g08040</name>
</gene>
<reference evidence="2" key="1">
    <citation type="submission" date="2025-02" db="EMBL/GenBank/DDBJ databases">
        <authorList>
            <consortium name="NCBI Genome Project"/>
        </authorList>
    </citation>
    <scope>NUCLEOTIDE SEQUENCE</scope>
</reference>
<proteinExistence type="predicted"/>
<dbReference type="KEGG" id="ang:An11g08040"/>
<sequence>MGFNQGPGQPEETQAKIHGQPQHGEDYVGVSLVAALVGVGANAAFRLDCWRVCGCPMTPRPRKPMRMCRWWVGQLYARLRTVKEGREQGAEFQDVILNGSEYSSFNGEGLVVCTECLAYTMGIQQKVTD</sequence>
<dbReference type="AlphaFoldDB" id="A0AAJ8BXH6"/>
<organism evidence="2">
    <name type="scientific">Aspergillus niger</name>
    <dbReference type="NCBI Taxonomy" id="5061"/>
    <lineage>
        <taxon>Eukaryota</taxon>
        <taxon>Fungi</taxon>
        <taxon>Dikarya</taxon>
        <taxon>Ascomycota</taxon>
        <taxon>Pezizomycotina</taxon>
        <taxon>Eurotiomycetes</taxon>
        <taxon>Eurotiomycetidae</taxon>
        <taxon>Eurotiales</taxon>
        <taxon>Aspergillaceae</taxon>
        <taxon>Aspergillus</taxon>
        <taxon>Aspergillus subgen. Circumdati</taxon>
    </lineage>
</organism>
<dbReference type="GeneID" id="84592363"/>
<reference evidence="2" key="2">
    <citation type="submission" date="2025-08" db="UniProtKB">
        <authorList>
            <consortium name="RefSeq"/>
        </authorList>
    </citation>
    <scope>IDENTIFICATION</scope>
</reference>
<evidence type="ECO:0000256" key="1">
    <source>
        <dbReference type="SAM" id="MobiDB-lite"/>
    </source>
</evidence>